<dbReference type="InterPro" id="IPR041325">
    <property type="entry name" value="Gln_deamidase_2"/>
</dbReference>
<proteinExistence type="predicted"/>
<keyword evidence="4" id="KW-1185">Reference proteome</keyword>
<feature type="domain" description="Protein glutaminase" evidence="2">
    <location>
        <begin position="57"/>
        <end position="136"/>
    </location>
</feature>
<sequence>MKLISLIALMGLSISAFAQEIKLNPFQWTMTDVASRGLTKEALFKGMDTEFVKTNSSICSNRALMWANDFKRDHNLDTGKIFIFFTEKKNDDVKFKVWWYHVAPVINESGNIWVVDAGFQGRNGINEPRTKEDWMKYFNQGQVCREIKPNETELIELMFSQQTYPKYTAYGNHPCYYMIVPHTIWTPNVLAQSLLGKDSSGKPVRVERPAIVERELMEACVEAASGKIGRVFGSSKKKCEEYVAK</sequence>
<gene>
    <name evidence="3" type="ORF">SOO65_19280</name>
</gene>
<evidence type="ECO:0000259" key="2">
    <source>
        <dbReference type="Pfam" id="PF18626"/>
    </source>
</evidence>
<feature type="signal peptide" evidence="1">
    <location>
        <begin position="1"/>
        <end position="18"/>
    </location>
</feature>
<protein>
    <submittedName>
        <fullName evidence="3">Protein-glutamine glutaminase family protein</fullName>
    </submittedName>
</protein>
<keyword evidence="1" id="KW-0732">Signal</keyword>
<evidence type="ECO:0000313" key="4">
    <source>
        <dbReference type="Proteomes" id="UP001324634"/>
    </source>
</evidence>
<reference evidence="3 4" key="1">
    <citation type="submission" date="2023-11" db="EMBL/GenBank/DDBJ databases">
        <title>Peredibacter starrii A3.12.</title>
        <authorList>
            <person name="Mitchell R.J."/>
        </authorList>
    </citation>
    <scope>NUCLEOTIDE SEQUENCE [LARGE SCALE GENOMIC DNA]</scope>
    <source>
        <strain evidence="3 4">A3.12</strain>
    </source>
</reference>
<organism evidence="3 4">
    <name type="scientific">Peredibacter starrii</name>
    <dbReference type="NCBI Taxonomy" id="28202"/>
    <lineage>
        <taxon>Bacteria</taxon>
        <taxon>Pseudomonadati</taxon>
        <taxon>Bdellovibrionota</taxon>
        <taxon>Bacteriovoracia</taxon>
        <taxon>Bacteriovoracales</taxon>
        <taxon>Bacteriovoracaceae</taxon>
        <taxon>Peredibacter</taxon>
    </lineage>
</organism>
<name>A0AAX4HNG3_9BACT</name>
<accession>A0AAX4HNG3</accession>
<feature type="chain" id="PRO_5044027884" evidence="1">
    <location>
        <begin position="19"/>
        <end position="245"/>
    </location>
</feature>
<evidence type="ECO:0000256" key="1">
    <source>
        <dbReference type="SAM" id="SignalP"/>
    </source>
</evidence>
<dbReference type="EMBL" id="CP139487">
    <property type="protein sequence ID" value="WPU64840.1"/>
    <property type="molecule type" value="Genomic_DNA"/>
</dbReference>
<dbReference type="Gene3D" id="3.10.620.30">
    <property type="match status" value="1"/>
</dbReference>
<dbReference type="KEGG" id="psti:SOO65_19280"/>
<evidence type="ECO:0000313" key="3">
    <source>
        <dbReference type="EMBL" id="WPU64840.1"/>
    </source>
</evidence>
<dbReference type="Proteomes" id="UP001324634">
    <property type="component" value="Chromosome"/>
</dbReference>
<dbReference type="Pfam" id="PF18626">
    <property type="entry name" value="Gln_deamidase_2"/>
    <property type="match status" value="1"/>
</dbReference>
<dbReference type="RefSeq" id="WP_321394411.1">
    <property type="nucleotide sequence ID" value="NZ_CP139487.1"/>
</dbReference>
<dbReference type="AlphaFoldDB" id="A0AAX4HNG3"/>